<comment type="caution">
    <text evidence="1">The sequence shown here is derived from an EMBL/GenBank/DDBJ whole genome shotgun (WGS) entry which is preliminary data.</text>
</comment>
<dbReference type="EMBL" id="NBAG03000216">
    <property type="protein sequence ID" value="PNI82344.1"/>
    <property type="molecule type" value="Genomic_DNA"/>
</dbReference>
<accession>A0A2J8PE98</accession>
<name>A0A2J8PE98_PANTR</name>
<dbReference type="AlphaFoldDB" id="A0A2J8PE98"/>
<dbReference type="Proteomes" id="UP000236370">
    <property type="component" value="Unassembled WGS sequence"/>
</dbReference>
<organism evidence="1 2">
    <name type="scientific">Pan troglodytes</name>
    <name type="common">Chimpanzee</name>
    <dbReference type="NCBI Taxonomy" id="9598"/>
    <lineage>
        <taxon>Eukaryota</taxon>
        <taxon>Metazoa</taxon>
        <taxon>Chordata</taxon>
        <taxon>Craniata</taxon>
        <taxon>Vertebrata</taxon>
        <taxon>Euteleostomi</taxon>
        <taxon>Mammalia</taxon>
        <taxon>Eutheria</taxon>
        <taxon>Euarchontoglires</taxon>
        <taxon>Primates</taxon>
        <taxon>Haplorrhini</taxon>
        <taxon>Catarrhini</taxon>
        <taxon>Hominidae</taxon>
        <taxon>Pan</taxon>
    </lineage>
</organism>
<reference evidence="1 2" key="1">
    <citation type="submission" date="2017-12" db="EMBL/GenBank/DDBJ databases">
        <title>High-resolution comparative analysis of great ape genomes.</title>
        <authorList>
            <person name="Pollen A."/>
            <person name="Hastie A."/>
            <person name="Hormozdiari F."/>
            <person name="Dougherty M."/>
            <person name="Liu R."/>
            <person name="Chaisson M."/>
            <person name="Hoppe E."/>
            <person name="Hill C."/>
            <person name="Pang A."/>
            <person name="Hillier L."/>
            <person name="Baker C."/>
            <person name="Armstrong J."/>
            <person name="Shendure J."/>
            <person name="Paten B."/>
            <person name="Wilson R."/>
            <person name="Chao H."/>
            <person name="Schneider V."/>
            <person name="Ventura M."/>
            <person name="Kronenberg Z."/>
            <person name="Murali S."/>
            <person name="Gordon D."/>
            <person name="Cantsilieris S."/>
            <person name="Munson K."/>
            <person name="Nelson B."/>
            <person name="Raja A."/>
            <person name="Underwood J."/>
            <person name="Diekhans M."/>
            <person name="Fiddes I."/>
            <person name="Haussler D."/>
            <person name="Eichler E."/>
        </authorList>
    </citation>
    <scope>NUCLEOTIDE SEQUENCE [LARGE SCALE GENOMIC DNA]</scope>
    <source>
        <strain evidence="1">Yerkes chimp pedigree #C0471</strain>
    </source>
</reference>
<gene>
    <name evidence="1" type="ORF">CK820_G0004328</name>
</gene>
<proteinExistence type="predicted"/>
<protein>
    <submittedName>
        <fullName evidence="1">LINC00502 isoform 2</fullName>
    </submittedName>
</protein>
<sequence>MHRAGKHNLPCISCNTKEDGCLGLPCLLAIKEMATAKQCEVTAPESFLHQRSRSVPFRVGKQEITSSSLLLELIT</sequence>
<evidence type="ECO:0000313" key="2">
    <source>
        <dbReference type="Proteomes" id="UP000236370"/>
    </source>
</evidence>
<evidence type="ECO:0000313" key="1">
    <source>
        <dbReference type="EMBL" id="PNI82344.1"/>
    </source>
</evidence>